<comment type="caution">
    <text evidence="2">The sequence shown here is derived from an EMBL/GenBank/DDBJ whole genome shotgun (WGS) entry which is preliminary data.</text>
</comment>
<evidence type="ECO:0000256" key="1">
    <source>
        <dbReference type="SAM" id="MobiDB-lite"/>
    </source>
</evidence>
<dbReference type="Proteomes" id="UP000242320">
    <property type="component" value="Unassembled WGS sequence"/>
</dbReference>
<reference evidence="2 3" key="1">
    <citation type="submission" date="2017-04" db="EMBL/GenBank/DDBJ databases">
        <title>The new phylogeny of genus Mycobacterium.</title>
        <authorList>
            <person name="Tortoli E."/>
            <person name="Trovato A."/>
            <person name="Cirillo D.M."/>
        </authorList>
    </citation>
    <scope>NUCLEOTIDE SEQUENCE [LARGE SCALE GENOMIC DNA]</scope>
    <source>
        <strain evidence="2 3">DSM 45247</strain>
    </source>
</reference>
<gene>
    <name evidence="2" type="ORF">B8W69_20845</name>
</gene>
<dbReference type="EMBL" id="NCXM01000024">
    <property type="protein sequence ID" value="OSC24599.1"/>
    <property type="molecule type" value="Genomic_DNA"/>
</dbReference>
<sequence length="139" mass="13734">MGAAGALGAAGAAGTPFCVSETPGASGTPGAPGTGGGAGTGGGDGGSAIAVPIPSPTAAKPNPPTRVAFAVNCLRFITTSPRPVDVACFAWPTRDPVKSTTARRVCNHTDQCLLKISASDPCGHVSGYANRPRKPRPHM</sequence>
<proteinExistence type="predicted"/>
<accession>A0A1X2KS63</accession>
<keyword evidence="3" id="KW-1185">Reference proteome</keyword>
<feature type="compositionally biased region" description="Gly residues" evidence="1">
    <location>
        <begin position="30"/>
        <end position="46"/>
    </location>
</feature>
<protein>
    <submittedName>
        <fullName evidence="2">Uncharacterized protein</fullName>
    </submittedName>
</protein>
<feature type="region of interest" description="Disordered" evidence="1">
    <location>
        <begin position="21"/>
        <end position="64"/>
    </location>
</feature>
<evidence type="ECO:0000313" key="2">
    <source>
        <dbReference type="EMBL" id="OSC24599.1"/>
    </source>
</evidence>
<organism evidence="2 3">
    <name type="scientific">Mycolicibacterium vulneris</name>
    <dbReference type="NCBI Taxonomy" id="547163"/>
    <lineage>
        <taxon>Bacteria</taxon>
        <taxon>Bacillati</taxon>
        <taxon>Actinomycetota</taxon>
        <taxon>Actinomycetes</taxon>
        <taxon>Mycobacteriales</taxon>
        <taxon>Mycobacteriaceae</taxon>
        <taxon>Mycolicibacterium</taxon>
    </lineage>
</organism>
<dbReference type="AlphaFoldDB" id="A0A1X2KS63"/>
<evidence type="ECO:0000313" key="3">
    <source>
        <dbReference type="Proteomes" id="UP000242320"/>
    </source>
</evidence>
<name>A0A1X2KS63_9MYCO</name>